<protein>
    <submittedName>
        <fullName evidence="11">Uncharacterized protein</fullName>
    </submittedName>
</protein>
<evidence type="ECO:0000256" key="6">
    <source>
        <dbReference type="ARBA" id="ARBA00022968"/>
    </source>
</evidence>
<evidence type="ECO:0000256" key="5">
    <source>
        <dbReference type="ARBA" id="ARBA00022692"/>
    </source>
</evidence>
<evidence type="ECO:0000313" key="11">
    <source>
        <dbReference type="EMBL" id="CAI9556037.1"/>
    </source>
</evidence>
<keyword evidence="8" id="KW-0472">Membrane</keyword>
<evidence type="ECO:0000256" key="2">
    <source>
        <dbReference type="ARBA" id="ARBA00004922"/>
    </source>
</evidence>
<accession>A0ABN9CA29</accession>
<organism evidence="11 12">
    <name type="scientific">Staurois parvus</name>
    <dbReference type="NCBI Taxonomy" id="386267"/>
    <lineage>
        <taxon>Eukaryota</taxon>
        <taxon>Metazoa</taxon>
        <taxon>Chordata</taxon>
        <taxon>Craniata</taxon>
        <taxon>Vertebrata</taxon>
        <taxon>Euteleostomi</taxon>
        <taxon>Amphibia</taxon>
        <taxon>Batrachia</taxon>
        <taxon>Anura</taxon>
        <taxon>Neobatrachia</taxon>
        <taxon>Ranoidea</taxon>
        <taxon>Ranidae</taxon>
        <taxon>Staurois</taxon>
    </lineage>
</organism>
<comment type="caution">
    <text evidence="11">The sequence shown here is derived from an EMBL/GenBank/DDBJ whole genome shotgun (WGS) entry which is preliminary data.</text>
</comment>
<proteinExistence type="inferred from homology"/>
<evidence type="ECO:0000256" key="9">
    <source>
        <dbReference type="ARBA" id="ARBA00023180"/>
    </source>
</evidence>
<comment type="similarity">
    <text evidence="10">Belongs to the glycosyltransferase 14 family.</text>
</comment>
<keyword evidence="7" id="KW-1133">Transmembrane helix</keyword>
<sequence length="135" mass="15599">LSRAFIQYIFGSPLVDEFLEWNKDTFSPDEHFWATLVRMAGVPGEVPRTQGDITDLDSKTRLVKWSYLEESLYPPCTGTHVRSVCIYGAAELRWLLTSKHWFGNKFDPKIDPVLIKCLTEKIEEQQKEFVSLSLT</sequence>
<keyword evidence="12" id="KW-1185">Reference proteome</keyword>
<dbReference type="PANTHER" id="PTHR19297">
    <property type="entry name" value="GLYCOSYLTRANSFERASE 14 FAMILY MEMBER"/>
    <property type="match status" value="1"/>
</dbReference>
<evidence type="ECO:0000256" key="1">
    <source>
        <dbReference type="ARBA" id="ARBA00004323"/>
    </source>
</evidence>
<evidence type="ECO:0000256" key="7">
    <source>
        <dbReference type="ARBA" id="ARBA00022989"/>
    </source>
</evidence>
<evidence type="ECO:0000256" key="4">
    <source>
        <dbReference type="ARBA" id="ARBA00022679"/>
    </source>
</evidence>
<evidence type="ECO:0000256" key="3">
    <source>
        <dbReference type="ARBA" id="ARBA00022676"/>
    </source>
</evidence>
<reference evidence="11" key="1">
    <citation type="submission" date="2023-05" db="EMBL/GenBank/DDBJ databases">
        <authorList>
            <person name="Stuckert A."/>
        </authorList>
    </citation>
    <scope>NUCLEOTIDE SEQUENCE</scope>
</reference>
<dbReference type="InterPro" id="IPR003406">
    <property type="entry name" value="Glyco_trans_14"/>
</dbReference>
<comment type="pathway">
    <text evidence="2">Protein modification; protein glycosylation.</text>
</comment>
<comment type="subcellular location">
    <subcellularLocation>
        <location evidence="1">Golgi apparatus membrane</location>
        <topology evidence="1">Single-pass type II membrane protein</topology>
    </subcellularLocation>
</comment>
<dbReference type="Proteomes" id="UP001162483">
    <property type="component" value="Unassembled WGS sequence"/>
</dbReference>
<gene>
    <name evidence="11" type="ORF">SPARVUS_LOCUS4498645</name>
</gene>
<dbReference type="EMBL" id="CATNWA010008392">
    <property type="protein sequence ID" value="CAI9556037.1"/>
    <property type="molecule type" value="Genomic_DNA"/>
</dbReference>
<dbReference type="PANTHER" id="PTHR19297:SF7">
    <property type="entry name" value="BETA-1,3-GALACTOSYL-O-GLYCOSYL-GLYCOPROTEIN BETA-1,6-N-ACETYLGLUCOSAMINYLTRANSFERASE 4"/>
    <property type="match status" value="1"/>
</dbReference>
<keyword evidence="5" id="KW-0812">Transmembrane</keyword>
<keyword evidence="3" id="KW-0328">Glycosyltransferase</keyword>
<dbReference type="Pfam" id="PF02485">
    <property type="entry name" value="Branch"/>
    <property type="match status" value="1"/>
</dbReference>
<name>A0ABN9CA29_9NEOB</name>
<feature type="non-terminal residue" evidence="11">
    <location>
        <position position="1"/>
    </location>
</feature>
<evidence type="ECO:0000256" key="8">
    <source>
        <dbReference type="ARBA" id="ARBA00023136"/>
    </source>
</evidence>
<keyword evidence="9" id="KW-0325">Glycoprotein</keyword>
<evidence type="ECO:0000256" key="10">
    <source>
        <dbReference type="ARBA" id="ARBA00038150"/>
    </source>
</evidence>
<keyword evidence="4" id="KW-0808">Transferase</keyword>
<keyword evidence="6" id="KW-0735">Signal-anchor</keyword>
<evidence type="ECO:0000313" key="12">
    <source>
        <dbReference type="Proteomes" id="UP001162483"/>
    </source>
</evidence>